<organism evidence="10 11">
    <name type="scientific">Arthrobacter horti</name>
    <dbReference type="NCBI Taxonomy" id="3068273"/>
    <lineage>
        <taxon>Bacteria</taxon>
        <taxon>Bacillati</taxon>
        <taxon>Actinomycetota</taxon>
        <taxon>Actinomycetes</taxon>
        <taxon>Micrococcales</taxon>
        <taxon>Micrococcaceae</taxon>
        <taxon>Arthrobacter</taxon>
    </lineage>
</organism>
<dbReference type="PANTHER" id="PTHR43806">
    <property type="entry name" value="PEPTIDASE S8"/>
    <property type="match status" value="1"/>
</dbReference>
<comment type="similarity">
    <text evidence="1 5 6">Belongs to the peptidase S8 family.</text>
</comment>
<dbReference type="RefSeq" id="WP_305995978.1">
    <property type="nucleotide sequence ID" value="NZ_JAVALS010000003.1"/>
</dbReference>
<dbReference type="PANTHER" id="PTHR43806:SF11">
    <property type="entry name" value="CEREVISIN-RELATED"/>
    <property type="match status" value="1"/>
</dbReference>
<dbReference type="InterPro" id="IPR022398">
    <property type="entry name" value="Peptidase_S8_His-AS"/>
</dbReference>
<feature type="region of interest" description="Disordered" evidence="7">
    <location>
        <begin position="206"/>
        <end position="226"/>
    </location>
</feature>
<evidence type="ECO:0000256" key="6">
    <source>
        <dbReference type="RuleBase" id="RU003355"/>
    </source>
</evidence>
<accession>A0ABT9IMW1</accession>
<evidence type="ECO:0000313" key="11">
    <source>
        <dbReference type="Proteomes" id="UP001232725"/>
    </source>
</evidence>
<keyword evidence="11" id="KW-1185">Reference proteome</keyword>
<dbReference type="Gene3D" id="3.40.50.200">
    <property type="entry name" value="Peptidase S8/S53 domain"/>
    <property type="match status" value="1"/>
</dbReference>
<feature type="active site" description="Charge relay system" evidence="5">
    <location>
        <position position="240"/>
    </location>
</feature>
<evidence type="ECO:0000313" key="10">
    <source>
        <dbReference type="EMBL" id="MDP5226934.1"/>
    </source>
</evidence>
<dbReference type="PROSITE" id="PS51318">
    <property type="entry name" value="TAT"/>
    <property type="match status" value="1"/>
</dbReference>
<evidence type="ECO:0000256" key="4">
    <source>
        <dbReference type="ARBA" id="ARBA00022825"/>
    </source>
</evidence>
<dbReference type="PRINTS" id="PR00723">
    <property type="entry name" value="SUBTILISIN"/>
</dbReference>
<evidence type="ECO:0000256" key="8">
    <source>
        <dbReference type="SAM" id="SignalP"/>
    </source>
</evidence>
<comment type="caution">
    <text evidence="10">The sequence shown here is derived from an EMBL/GenBank/DDBJ whole genome shotgun (WGS) entry which is preliminary data.</text>
</comment>
<dbReference type="InterPro" id="IPR036852">
    <property type="entry name" value="Peptidase_S8/S53_dom_sf"/>
</dbReference>
<evidence type="ECO:0000259" key="9">
    <source>
        <dbReference type="Pfam" id="PF00082"/>
    </source>
</evidence>
<evidence type="ECO:0000256" key="5">
    <source>
        <dbReference type="PROSITE-ProRule" id="PRU01240"/>
    </source>
</evidence>
<dbReference type="GO" id="GO:0016787">
    <property type="term" value="F:hydrolase activity"/>
    <property type="evidence" value="ECO:0007669"/>
    <property type="project" value="UniProtKB-KW"/>
</dbReference>
<gene>
    <name evidence="10" type="ORF">Q9R02_07215</name>
</gene>
<dbReference type="PROSITE" id="PS00136">
    <property type="entry name" value="SUBTILASE_ASP"/>
    <property type="match status" value="1"/>
</dbReference>
<dbReference type="InterPro" id="IPR000209">
    <property type="entry name" value="Peptidase_S8/S53_dom"/>
</dbReference>
<dbReference type="InterPro" id="IPR050131">
    <property type="entry name" value="Peptidase_S8_subtilisin-like"/>
</dbReference>
<dbReference type="EMBL" id="JAVALS010000003">
    <property type="protein sequence ID" value="MDP5226934.1"/>
    <property type="molecule type" value="Genomic_DNA"/>
</dbReference>
<feature type="active site" description="Charge relay system" evidence="5">
    <location>
        <position position="419"/>
    </location>
</feature>
<dbReference type="InterPro" id="IPR034176">
    <property type="entry name" value="Peptidases_S8_13"/>
</dbReference>
<keyword evidence="8" id="KW-0732">Signal</keyword>
<dbReference type="InterPro" id="IPR015500">
    <property type="entry name" value="Peptidase_S8_subtilisin-rel"/>
</dbReference>
<dbReference type="Proteomes" id="UP001232725">
    <property type="component" value="Unassembled WGS sequence"/>
</dbReference>
<feature type="signal peptide" evidence="8">
    <location>
        <begin position="1"/>
        <end position="32"/>
    </location>
</feature>
<evidence type="ECO:0000256" key="1">
    <source>
        <dbReference type="ARBA" id="ARBA00011073"/>
    </source>
</evidence>
<dbReference type="InterPro" id="IPR023828">
    <property type="entry name" value="Peptidase_S8_Ser-AS"/>
</dbReference>
<keyword evidence="3 5" id="KW-0378">Hydrolase</keyword>
<feature type="chain" id="PRO_5045094874" evidence="8">
    <location>
        <begin position="33"/>
        <end position="480"/>
    </location>
</feature>
<evidence type="ECO:0000256" key="7">
    <source>
        <dbReference type="SAM" id="MobiDB-lite"/>
    </source>
</evidence>
<dbReference type="Pfam" id="PF00082">
    <property type="entry name" value="Peptidase_S8"/>
    <property type="match status" value="1"/>
</dbReference>
<dbReference type="PROSITE" id="PS00138">
    <property type="entry name" value="SUBTILASE_SER"/>
    <property type="match status" value="1"/>
</dbReference>
<reference evidence="10 11" key="1">
    <citation type="submission" date="2023-08" db="EMBL/GenBank/DDBJ databases">
        <title>Arthrobacter horti sp. nov., isolated from forest soil.</title>
        <authorList>
            <person name="Park M."/>
        </authorList>
    </citation>
    <scope>NUCLEOTIDE SEQUENCE [LARGE SCALE GENOMIC DNA]</scope>
    <source>
        <strain evidence="10 11">YJM1</strain>
    </source>
</reference>
<evidence type="ECO:0000256" key="2">
    <source>
        <dbReference type="ARBA" id="ARBA00022670"/>
    </source>
</evidence>
<feature type="active site" description="Charge relay system" evidence="5">
    <location>
        <position position="181"/>
    </location>
</feature>
<proteinExistence type="inferred from homology"/>
<dbReference type="CDD" id="cd07496">
    <property type="entry name" value="Peptidases_S8_13"/>
    <property type="match status" value="1"/>
</dbReference>
<name>A0ABT9IMW1_9MICC</name>
<feature type="domain" description="Peptidase S8/S53" evidence="9">
    <location>
        <begin position="172"/>
        <end position="466"/>
    </location>
</feature>
<dbReference type="PROSITE" id="PS51892">
    <property type="entry name" value="SUBTILASE"/>
    <property type="match status" value="1"/>
</dbReference>
<evidence type="ECO:0000256" key="3">
    <source>
        <dbReference type="ARBA" id="ARBA00022801"/>
    </source>
</evidence>
<dbReference type="InterPro" id="IPR006311">
    <property type="entry name" value="TAT_signal"/>
</dbReference>
<keyword evidence="4 5" id="KW-0720">Serine protease</keyword>
<keyword evidence="2 5" id="KW-0645">Protease</keyword>
<dbReference type="PROSITE" id="PS00137">
    <property type="entry name" value="SUBTILASE_HIS"/>
    <property type="match status" value="1"/>
</dbReference>
<sequence length="480" mass="47696">MGNTDHRRRHRRSFAVAALAALGLGAAGLVPAAEAHGRPSGAEAAASVSAVAAGRGQETVSGIIVTYKENSSHGDAVAHAWGVVARMLGVSPREVRHLAVGSTLVSLGREVSAQEADTAVAALLASGAVESAEPDARMWPELSPDDPRYAEQWDFTGANGMRIPGAWDVATGSGAVVAVLDTGITRHPDLDANILSGYDFISDPATARDGGGRDSDPQDEGDWYAAGECGKTTAKNSSWHGTHVTGTVAAVTGNAVGVAGVAPGAKVVPVRVLGKCGGATSDIADAIVWASGGTVAGVPVNPYPAQVINMSLGGTGTCSATYQNAINAAVARGVTVVVSAGNSAADASGSRPANCQNVVAVAAGDKDGKLASYSNYGTTVDVTAPGGDTSKSGGGILSTLNAGTTVPGAPSYAWYQGTSMAAPHISGLAAMMKSLKPGLTPTDVESLLKQGARPMPGGCSLGCGAGLSDAAATMSLTAAR</sequence>
<dbReference type="EC" id="3.4.-.-" evidence="10"/>
<protein>
    <submittedName>
        <fullName evidence="10">S8 family peptidase</fullName>
        <ecNumber evidence="10">3.4.-.-</ecNumber>
    </submittedName>
</protein>
<dbReference type="InterPro" id="IPR023827">
    <property type="entry name" value="Peptidase_S8_Asp-AS"/>
</dbReference>
<dbReference type="SUPFAM" id="SSF52743">
    <property type="entry name" value="Subtilisin-like"/>
    <property type="match status" value="1"/>
</dbReference>